<organism evidence="1 2">
    <name type="scientific">Serinibacter arcticus</name>
    <dbReference type="NCBI Taxonomy" id="1655435"/>
    <lineage>
        <taxon>Bacteria</taxon>
        <taxon>Bacillati</taxon>
        <taxon>Actinomycetota</taxon>
        <taxon>Actinomycetes</taxon>
        <taxon>Micrococcales</taxon>
        <taxon>Beutenbergiaceae</taxon>
        <taxon>Serinibacter</taxon>
    </lineage>
</organism>
<gene>
    <name evidence="1" type="ORF">SERN_2566</name>
</gene>
<protein>
    <recommendedName>
        <fullName evidence="3">Pilus assembly protein CpaE</fullName>
    </recommendedName>
</protein>
<evidence type="ECO:0000313" key="2">
    <source>
        <dbReference type="Proteomes" id="UP000297318"/>
    </source>
</evidence>
<evidence type="ECO:0000313" key="1">
    <source>
        <dbReference type="EMBL" id="TGO03975.1"/>
    </source>
</evidence>
<dbReference type="Proteomes" id="UP000297318">
    <property type="component" value="Unassembled WGS sequence"/>
</dbReference>
<dbReference type="RefSeq" id="WP_135850589.1">
    <property type="nucleotide sequence ID" value="NZ_RHPJ01000004.1"/>
</dbReference>
<sequence>MISLALAQRLQRAGLRWQPRSGDSFTIPGDAFEGQSFAISELTVEVHSYPGGQVLGFNGTTEWALDSVAVEDTLWLPREDQLRELLGQTFVALTRDDASYEVHVVDAVTGEDDAFSAASPVDAYAHALLALLEQADAAG</sequence>
<proteinExistence type="predicted"/>
<dbReference type="EMBL" id="RHPJ01000004">
    <property type="protein sequence ID" value="TGO03975.1"/>
    <property type="molecule type" value="Genomic_DNA"/>
</dbReference>
<reference evidence="1 2" key="1">
    <citation type="submission" date="2018-11" db="EMBL/GenBank/DDBJ databases">
        <title>Complete genome sequencing of the Actinobacteria Serinibacter sp. K3-2.</title>
        <authorList>
            <person name="Rakitin A.L."/>
            <person name="Beletsky A.V."/>
            <person name="Mardanov A.V."/>
            <person name="Ravin N.V."/>
            <person name="Gromova A.S."/>
            <person name="Filippova S.N."/>
            <person name="Gal'Chenko V.F."/>
        </authorList>
    </citation>
    <scope>NUCLEOTIDE SEQUENCE [LARGE SCALE GENOMIC DNA]</scope>
    <source>
        <strain evidence="1 2">K3-2</strain>
    </source>
</reference>
<keyword evidence="2" id="KW-1185">Reference proteome</keyword>
<dbReference type="OrthoDB" id="3295834at2"/>
<comment type="caution">
    <text evidence="1">The sequence shown here is derived from an EMBL/GenBank/DDBJ whole genome shotgun (WGS) entry which is preliminary data.</text>
</comment>
<dbReference type="AlphaFoldDB" id="A0A4Z1DWI6"/>
<evidence type="ECO:0008006" key="3">
    <source>
        <dbReference type="Google" id="ProtNLM"/>
    </source>
</evidence>
<name>A0A4Z1DWI6_9MICO</name>
<accession>A0A4Z1DWI6</accession>